<keyword evidence="5" id="KW-0132">Cell division</keyword>
<comment type="similarity">
    <text evidence="2">Belongs to the mis12 family.</text>
</comment>
<organism evidence="11 12">
    <name type="scientific">Trichinella spiralis</name>
    <name type="common">Trichina worm</name>
    <dbReference type="NCBI Taxonomy" id="6334"/>
    <lineage>
        <taxon>Eukaryota</taxon>
        <taxon>Metazoa</taxon>
        <taxon>Ecdysozoa</taxon>
        <taxon>Nematoda</taxon>
        <taxon>Enoplea</taxon>
        <taxon>Dorylaimia</taxon>
        <taxon>Trichinellida</taxon>
        <taxon>Trichinellidae</taxon>
        <taxon>Trichinella</taxon>
    </lineage>
</organism>
<evidence type="ECO:0000256" key="8">
    <source>
        <dbReference type="ARBA" id="ARBA00023054"/>
    </source>
</evidence>
<proteinExistence type="inferred from homology"/>
<evidence type="ECO:0000313" key="11">
    <source>
        <dbReference type="EMBL" id="KAL1238864.1"/>
    </source>
</evidence>
<keyword evidence="8" id="KW-0175">Coiled coil</keyword>
<evidence type="ECO:0000256" key="9">
    <source>
        <dbReference type="ARBA" id="ARBA00023306"/>
    </source>
</evidence>
<protein>
    <recommendedName>
        <fullName evidence="3">Protein MIS12 homolog</fullName>
    </recommendedName>
</protein>
<dbReference type="PANTHER" id="PTHR14527">
    <property type="entry name" value="PROTEIN MIS12 HOMOLOG"/>
    <property type="match status" value="1"/>
</dbReference>
<evidence type="ECO:0000313" key="12">
    <source>
        <dbReference type="Proteomes" id="UP001558632"/>
    </source>
</evidence>
<evidence type="ECO:0000256" key="1">
    <source>
        <dbReference type="ARBA" id="ARBA00004629"/>
    </source>
</evidence>
<dbReference type="Pfam" id="PF05859">
    <property type="entry name" value="Mis12"/>
    <property type="match status" value="1"/>
</dbReference>
<dbReference type="Proteomes" id="UP001558632">
    <property type="component" value="Unassembled WGS sequence"/>
</dbReference>
<keyword evidence="7" id="KW-0995">Kinetochore</keyword>
<evidence type="ECO:0000256" key="4">
    <source>
        <dbReference type="ARBA" id="ARBA00022454"/>
    </source>
</evidence>
<keyword evidence="4" id="KW-0158">Chromosome</keyword>
<dbReference type="PANTHER" id="PTHR14527:SF2">
    <property type="entry name" value="PROTEIN MIS12 HOMOLOG"/>
    <property type="match status" value="1"/>
</dbReference>
<evidence type="ECO:0000256" key="5">
    <source>
        <dbReference type="ARBA" id="ARBA00022618"/>
    </source>
</evidence>
<accession>A0ABR3KM59</accession>
<evidence type="ECO:0000256" key="7">
    <source>
        <dbReference type="ARBA" id="ARBA00022838"/>
    </source>
</evidence>
<evidence type="ECO:0000256" key="10">
    <source>
        <dbReference type="ARBA" id="ARBA00023328"/>
    </source>
</evidence>
<evidence type="ECO:0000256" key="6">
    <source>
        <dbReference type="ARBA" id="ARBA00022776"/>
    </source>
</evidence>
<name>A0ABR3KM59_TRISP</name>
<dbReference type="EMBL" id="JBEUSY010000271">
    <property type="protein sequence ID" value="KAL1238864.1"/>
    <property type="molecule type" value="Genomic_DNA"/>
</dbReference>
<evidence type="ECO:0000256" key="3">
    <source>
        <dbReference type="ARBA" id="ARBA00013793"/>
    </source>
</evidence>
<comment type="caution">
    <text evidence="11">The sequence shown here is derived from an EMBL/GenBank/DDBJ whole genome shotgun (WGS) entry which is preliminary data.</text>
</comment>
<keyword evidence="10" id="KW-0137">Centromere</keyword>
<comment type="subcellular location">
    <subcellularLocation>
        <location evidence="1">Chromosome</location>
        <location evidence="1">Centromere</location>
        <location evidence="1">Kinetochore</location>
    </subcellularLocation>
</comment>
<keyword evidence="12" id="KW-1185">Reference proteome</keyword>
<dbReference type="InterPro" id="IPR008685">
    <property type="entry name" value="Centromere_Mis12"/>
</dbReference>
<sequence length="231" mass="27338">MSLTVNKLQLAMSCHFADYEYEVELFSYSPNAFVDSVYNFVHQQLERSITEVVNEGLTECEKSKRKQPQIDRIVTKAVIRVELRMKRLFQVLEKEVFNKVFRIPSHVALPQHAVQNGCYRDVTQSEYKMLQKQTRQYERRICALLHYIMELDCEIRLIEELMPHLCQMLSDNVVTNHFLNSFVTEGAFRFHRISLSFRSNGLILSWLRAAVRKRMNGSILLVKRIRNNEIY</sequence>
<keyword evidence="9" id="KW-0131">Cell cycle</keyword>
<evidence type="ECO:0000256" key="2">
    <source>
        <dbReference type="ARBA" id="ARBA00008643"/>
    </source>
</evidence>
<reference evidence="11 12" key="1">
    <citation type="submission" date="2024-07" db="EMBL/GenBank/DDBJ databases">
        <title>Enhanced genomic and transcriptomic resources for Trichinella pseudospiralis and T. spiralis underpin the discovery of pronounced molecular differences between stages and species.</title>
        <authorList>
            <person name="Pasi K.K."/>
            <person name="La Rosa G."/>
            <person name="Gomez-Morales M.A."/>
            <person name="Tosini F."/>
            <person name="Sumanam S."/>
            <person name="Young N.D."/>
            <person name="Chang B.C."/>
            <person name="Robin G.B."/>
        </authorList>
    </citation>
    <scope>NUCLEOTIDE SEQUENCE [LARGE SCALE GENOMIC DNA]</scope>
    <source>
        <strain evidence="11">ISS534</strain>
    </source>
</reference>
<keyword evidence="6" id="KW-0498">Mitosis</keyword>
<gene>
    <name evidence="11" type="ORF">TSPI_07191</name>
</gene>